<dbReference type="PROSITE" id="PS00514">
    <property type="entry name" value="FIBRINOGEN_C_1"/>
    <property type="match status" value="1"/>
</dbReference>
<dbReference type="GO" id="GO:0005615">
    <property type="term" value="C:extracellular space"/>
    <property type="evidence" value="ECO:0007669"/>
    <property type="project" value="TreeGrafter"/>
</dbReference>
<dbReference type="InterPro" id="IPR050373">
    <property type="entry name" value="Fibrinogen_C-term_domain"/>
</dbReference>
<keyword evidence="5" id="KW-1185">Reference proteome</keyword>
<dbReference type="STRING" id="35570.A0A1I8Q2Y8"/>
<dbReference type="PANTHER" id="PTHR19143:SF327">
    <property type="entry name" value="FI21813P1-RELATED"/>
    <property type="match status" value="1"/>
</dbReference>
<accession>A0A1I8Q2Y8</accession>
<dbReference type="SUPFAM" id="SSF56496">
    <property type="entry name" value="Fibrinogen C-terminal domain-like"/>
    <property type="match status" value="1"/>
</dbReference>
<keyword evidence="1" id="KW-1015">Disulfide bond</keyword>
<evidence type="ECO:0000313" key="4">
    <source>
        <dbReference type="EnsemblMetazoa" id="SCAU013407-PA"/>
    </source>
</evidence>
<dbReference type="VEuPathDB" id="VectorBase:SCAU013407"/>
<dbReference type="AlphaFoldDB" id="A0A1I8Q2Y8"/>
<proteinExistence type="predicted"/>
<dbReference type="OrthoDB" id="6145874at2759"/>
<dbReference type="PANTHER" id="PTHR19143">
    <property type="entry name" value="FIBRINOGEN/TENASCIN/ANGIOPOEITIN"/>
    <property type="match status" value="1"/>
</dbReference>
<dbReference type="PROSITE" id="PS51406">
    <property type="entry name" value="FIBRINOGEN_C_2"/>
    <property type="match status" value="1"/>
</dbReference>
<evidence type="ECO:0000313" key="5">
    <source>
        <dbReference type="Proteomes" id="UP000095300"/>
    </source>
</evidence>
<sequence>MSRKLLIISLVIAGNFMELIFGEHCEKNFENSSCCCDDYENVARKLSCDVEKIKTSLDNSKKETKTKGLPIFDIRFDKYPNTCPNLGIPSNCAEATACTKRNGYHKIKIPTFSNDTFLVDCDARTDGGDWTVIQRRHDGSVDFYREWMDYKHGFGNIDGEFFIGLDKLHALTNYQGPQELLILMVNGSNSVEGFAKYDDFVIGNESEMYKLKRTGHYVGTAGESLKRHIGMKFSTKDQDNDVYAEGSCAVSYMGGWWYEKCHSSNLNGHYGDKSYGKGINWYSFTGHTSTLRFVKMMVRRRRG</sequence>
<dbReference type="EnsemblMetazoa" id="SCAU013407-RA">
    <property type="protein sequence ID" value="SCAU013407-PA"/>
    <property type="gene ID" value="SCAU013407"/>
</dbReference>
<dbReference type="Gene3D" id="3.90.215.10">
    <property type="entry name" value="Gamma Fibrinogen, chain A, domain 1"/>
    <property type="match status" value="1"/>
</dbReference>
<dbReference type="InterPro" id="IPR002181">
    <property type="entry name" value="Fibrinogen_a/b/g_C_dom"/>
</dbReference>
<dbReference type="InterPro" id="IPR036056">
    <property type="entry name" value="Fibrinogen-like_C"/>
</dbReference>
<dbReference type="Pfam" id="PF00147">
    <property type="entry name" value="Fibrinogen_C"/>
    <property type="match status" value="1"/>
</dbReference>
<evidence type="ECO:0000256" key="1">
    <source>
        <dbReference type="ARBA" id="ARBA00023157"/>
    </source>
</evidence>
<dbReference type="InterPro" id="IPR020837">
    <property type="entry name" value="Fibrinogen_CS"/>
</dbReference>
<reference evidence="4" key="1">
    <citation type="submission" date="2020-05" db="UniProtKB">
        <authorList>
            <consortium name="EnsemblMetazoa"/>
        </authorList>
    </citation>
    <scope>IDENTIFICATION</scope>
    <source>
        <strain evidence="4">USDA</strain>
    </source>
</reference>
<gene>
    <name evidence="4" type="primary">106081101</name>
</gene>
<dbReference type="InterPro" id="IPR014716">
    <property type="entry name" value="Fibrinogen_a/b/g_C_1"/>
</dbReference>
<evidence type="ECO:0000259" key="3">
    <source>
        <dbReference type="PROSITE" id="PS51406"/>
    </source>
</evidence>
<keyword evidence="2" id="KW-0732">Signal</keyword>
<feature type="domain" description="Fibrinogen C-terminal" evidence="3">
    <location>
        <begin position="83"/>
        <end position="302"/>
    </location>
</feature>
<feature type="signal peptide" evidence="2">
    <location>
        <begin position="1"/>
        <end position="22"/>
    </location>
</feature>
<dbReference type="CDD" id="cd00087">
    <property type="entry name" value="FReD"/>
    <property type="match status" value="1"/>
</dbReference>
<protein>
    <recommendedName>
        <fullName evidence="3">Fibrinogen C-terminal domain-containing protein</fullName>
    </recommendedName>
</protein>
<organism evidence="4 5">
    <name type="scientific">Stomoxys calcitrans</name>
    <name type="common">Stable fly</name>
    <name type="synonym">Conops calcitrans</name>
    <dbReference type="NCBI Taxonomy" id="35570"/>
    <lineage>
        <taxon>Eukaryota</taxon>
        <taxon>Metazoa</taxon>
        <taxon>Ecdysozoa</taxon>
        <taxon>Arthropoda</taxon>
        <taxon>Hexapoda</taxon>
        <taxon>Insecta</taxon>
        <taxon>Pterygota</taxon>
        <taxon>Neoptera</taxon>
        <taxon>Endopterygota</taxon>
        <taxon>Diptera</taxon>
        <taxon>Brachycera</taxon>
        <taxon>Muscomorpha</taxon>
        <taxon>Muscoidea</taxon>
        <taxon>Muscidae</taxon>
        <taxon>Stomoxys</taxon>
    </lineage>
</organism>
<feature type="chain" id="PRO_5009327709" description="Fibrinogen C-terminal domain-containing protein" evidence="2">
    <location>
        <begin position="23"/>
        <end position="303"/>
    </location>
</feature>
<name>A0A1I8Q2Y8_STOCA</name>
<evidence type="ECO:0000256" key="2">
    <source>
        <dbReference type="SAM" id="SignalP"/>
    </source>
</evidence>
<dbReference type="Proteomes" id="UP000095300">
    <property type="component" value="Unassembled WGS sequence"/>
</dbReference>
<dbReference type="SMART" id="SM00186">
    <property type="entry name" value="FBG"/>
    <property type="match status" value="1"/>
</dbReference>